<keyword evidence="6 12" id="KW-0413">Isomerase</keyword>
<evidence type="ECO:0000313" key="12">
    <source>
        <dbReference type="EMBL" id="EEG08564.1"/>
    </source>
</evidence>
<dbReference type="PRINTS" id="PR00509">
    <property type="entry name" value="PGMPMM"/>
</dbReference>
<keyword evidence="4 7" id="KW-0479">Metal-binding</keyword>
<evidence type="ECO:0000256" key="4">
    <source>
        <dbReference type="ARBA" id="ARBA00022723"/>
    </source>
</evidence>
<dbReference type="Proteomes" id="UP000003165">
    <property type="component" value="Unassembled WGS sequence"/>
</dbReference>
<dbReference type="InterPro" id="IPR005841">
    <property type="entry name" value="Alpha-D-phosphohexomutase_SF"/>
</dbReference>
<organism evidence="12 13">
    <name type="scientific">Pseudogulbenkiania ferrooxidans 2002</name>
    <dbReference type="NCBI Taxonomy" id="279714"/>
    <lineage>
        <taxon>Bacteria</taxon>
        <taxon>Pseudomonadati</taxon>
        <taxon>Pseudomonadota</taxon>
        <taxon>Betaproteobacteria</taxon>
        <taxon>Neisseriales</taxon>
        <taxon>Chromobacteriaceae</taxon>
        <taxon>Pseudogulbenkiania</taxon>
    </lineage>
</organism>
<dbReference type="InterPro" id="IPR016066">
    <property type="entry name" value="A-D-PHexomutase_CS"/>
</dbReference>
<dbReference type="PANTHER" id="PTHR43771:SF2">
    <property type="entry name" value="PHOSPHOMANNOMUTASE_PHOSPHOGLUCOMUTASE"/>
    <property type="match status" value="1"/>
</dbReference>
<dbReference type="InterPro" id="IPR005845">
    <property type="entry name" value="A-D-PHexomutase_a/b/a-II"/>
</dbReference>
<evidence type="ECO:0000256" key="2">
    <source>
        <dbReference type="ARBA" id="ARBA00010231"/>
    </source>
</evidence>
<sequence length="458" mass="50143">MSALSKDIFKAYDIRGIVGQTLTDKTAYQIGRAIGSEARARNVKAIVVGRDGRLSGPELCEALAEGIVTAGIDVIDVGRVATPMVYFAAYELGTLSAVMVTGSHNPPDYNGFKMMLAGDTLSGPDIQALYQRILDKDFTEGDGQYRTHDIVDAYLDRITSDIKLERPLSIVVDCGNGVPGAFAPVLYRRLGCRVRQLFCDVDGTFPNHHPDPAKPENLQDVIDALAKTDAEIGLAFDGDGDRLGVVTKEGNIIWPDRQLMLYAADVLERNPGAKVIYDVKSTRLLGPWIRDNGGEPVMARTGHSFIKAKIKETGALLAGEMSGHVFFKERWYGFDDGMYTGARLLEVLSRVEDPNALLNALPNAVSTPELNLKMAREGENHALIEKLQQTARFDNAESIITIDGLRVEYADGFGLMRASNTTPVIVLRFEADNEAALERIQHDFRQILSQATSAPLPF</sequence>
<dbReference type="EMBL" id="ACIS01000005">
    <property type="protein sequence ID" value="EEG08564.1"/>
    <property type="molecule type" value="Genomic_DNA"/>
</dbReference>
<gene>
    <name evidence="12" type="ORF">FuraDRAFT_2072</name>
</gene>
<dbReference type="Pfam" id="PF00408">
    <property type="entry name" value="PGM_PMM_IV"/>
    <property type="match status" value="1"/>
</dbReference>
<dbReference type="PANTHER" id="PTHR43771">
    <property type="entry name" value="PHOSPHOMANNOMUTASE"/>
    <property type="match status" value="1"/>
</dbReference>
<feature type="domain" description="Alpha-D-phosphohexomutase C-terminal" evidence="8">
    <location>
        <begin position="369"/>
        <end position="446"/>
    </location>
</feature>
<dbReference type="EC" id="5.4.2.8" evidence="12"/>
<keyword evidence="13" id="KW-1185">Reference proteome</keyword>
<accession>B9Z3Y7</accession>
<evidence type="ECO:0000256" key="1">
    <source>
        <dbReference type="ARBA" id="ARBA00001946"/>
    </source>
</evidence>
<keyword evidence="5 7" id="KW-0460">Magnesium</keyword>
<dbReference type="eggNOG" id="COG1109">
    <property type="taxonomic scope" value="Bacteria"/>
</dbReference>
<reference evidence="12 13" key="1">
    <citation type="submission" date="2009-02" db="EMBL/GenBank/DDBJ databases">
        <title>Sequencing of the draft genome and assembly of Lutiella nitroferrum 2002.</title>
        <authorList>
            <consortium name="US DOE Joint Genome Institute (JGI-PGF)"/>
            <person name="Lucas S."/>
            <person name="Copeland A."/>
            <person name="Lapidus A."/>
            <person name="Glavina del Rio T."/>
            <person name="Tice H."/>
            <person name="Bruce D."/>
            <person name="Goodwin L."/>
            <person name="Pitluck S."/>
            <person name="Larimer F."/>
            <person name="Land M.L."/>
            <person name="Hauser L."/>
            <person name="Coates J.D."/>
        </authorList>
    </citation>
    <scope>NUCLEOTIDE SEQUENCE [LARGE SCALE GENOMIC DNA]</scope>
    <source>
        <strain evidence="12 13">2002</strain>
    </source>
</reference>
<feature type="domain" description="Alpha-D-phosphohexomutase alpha/beta/alpha" evidence="11">
    <location>
        <begin position="255"/>
        <end position="361"/>
    </location>
</feature>
<dbReference type="Pfam" id="PF02880">
    <property type="entry name" value="PGM_PMM_III"/>
    <property type="match status" value="1"/>
</dbReference>
<evidence type="ECO:0000259" key="8">
    <source>
        <dbReference type="Pfam" id="PF00408"/>
    </source>
</evidence>
<proteinExistence type="inferred from homology"/>
<dbReference type="InterPro" id="IPR036900">
    <property type="entry name" value="A-D-PHexomutase_C_sf"/>
</dbReference>
<dbReference type="InterPro" id="IPR005843">
    <property type="entry name" value="A-D-PHexomutase_C"/>
</dbReference>
<dbReference type="Pfam" id="PF02878">
    <property type="entry name" value="PGM_PMM_I"/>
    <property type="match status" value="1"/>
</dbReference>
<evidence type="ECO:0000256" key="3">
    <source>
        <dbReference type="ARBA" id="ARBA00022553"/>
    </source>
</evidence>
<dbReference type="SUPFAM" id="SSF53738">
    <property type="entry name" value="Phosphoglucomutase, first 3 domains"/>
    <property type="match status" value="3"/>
</dbReference>
<name>B9Z3Y7_9NEIS</name>
<dbReference type="InterPro" id="IPR005844">
    <property type="entry name" value="A-D-PHexomutase_a/b/a-I"/>
</dbReference>
<dbReference type="Gene3D" id="3.40.120.10">
    <property type="entry name" value="Alpha-D-Glucose-1,6-Bisphosphate, subunit A, domain 3"/>
    <property type="match status" value="3"/>
</dbReference>
<comment type="caution">
    <text evidence="12">The sequence shown here is derived from an EMBL/GenBank/DDBJ whole genome shotgun (WGS) entry which is preliminary data.</text>
</comment>
<comment type="cofactor">
    <cofactor evidence="1">
        <name>Mg(2+)</name>
        <dbReference type="ChEBI" id="CHEBI:18420"/>
    </cofactor>
</comment>
<evidence type="ECO:0000313" key="13">
    <source>
        <dbReference type="Proteomes" id="UP000003165"/>
    </source>
</evidence>
<dbReference type="GO" id="GO:0004615">
    <property type="term" value="F:phosphomannomutase activity"/>
    <property type="evidence" value="ECO:0007669"/>
    <property type="project" value="UniProtKB-EC"/>
</dbReference>
<evidence type="ECO:0000256" key="7">
    <source>
        <dbReference type="RuleBase" id="RU004326"/>
    </source>
</evidence>
<dbReference type="Gene3D" id="3.30.310.50">
    <property type="entry name" value="Alpha-D-phosphohexomutase, C-terminal domain"/>
    <property type="match status" value="1"/>
</dbReference>
<dbReference type="RefSeq" id="WP_008954092.1">
    <property type="nucleotide sequence ID" value="NZ_ACIS01000005.1"/>
</dbReference>
<evidence type="ECO:0000256" key="5">
    <source>
        <dbReference type="ARBA" id="ARBA00022842"/>
    </source>
</evidence>
<keyword evidence="3" id="KW-0597">Phosphoprotein</keyword>
<dbReference type="GO" id="GO:0005975">
    <property type="term" value="P:carbohydrate metabolic process"/>
    <property type="evidence" value="ECO:0007669"/>
    <property type="project" value="InterPro"/>
</dbReference>
<evidence type="ECO:0000256" key="6">
    <source>
        <dbReference type="ARBA" id="ARBA00023235"/>
    </source>
</evidence>
<dbReference type="Pfam" id="PF02879">
    <property type="entry name" value="PGM_PMM_II"/>
    <property type="match status" value="1"/>
</dbReference>
<feature type="domain" description="Alpha-D-phosphohexomutase alpha/beta/alpha" evidence="10">
    <location>
        <begin position="152"/>
        <end position="250"/>
    </location>
</feature>
<feature type="domain" description="Alpha-D-phosphohexomutase alpha/beta/alpha" evidence="9">
    <location>
        <begin position="7"/>
        <end position="138"/>
    </location>
</feature>
<evidence type="ECO:0000259" key="11">
    <source>
        <dbReference type="Pfam" id="PF02880"/>
    </source>
</evidence>
<dbReference type="InterPro" id="IPR016055">
    <property type="entry name" value="A-D-PHexomutase_a/b/a-I/II/III"/>
</dbReference>
<protein>
    <submittedName>
        <fullName evidence="12">Phosphomannomutase</fullName>
        <ecNumber evidence="12">5.4.2.8</ecNumber>
    </submittedName>
</protein>
<dbReference type="InterPro" id="IPR005846">
    <property type="entry name" value="A-D-PHexomutase_a/b/a-III"/>
</dbReference>
<comment type="similarity">
    <text evidence="2 7">Belongs to the phosphohexose mutase family.</text>
</comment>
<dbReference type="SUPFAM" id="SSF55957">
    <property type="entry name" value="Phosphoglucomutase, C-terminal domain"/>
    <property type="match status" value="1"/>
</dbReference>
<evidence type="ECO:0000259" key="10">
    <source>
        <dbReference type="Pfam" id="PF02879"/>
    </source>
</evidence>
<dbReference type="GO" id="GO:0000287">
    <property type="term" value="F:magnesium ion binding"/>
    <property type="evidence" value="ECO:0007669"/>
    <property type="project" value="InterPro"/>
</dbReference>
<dbReference type="PROSITE" id="PS00710">
    <property type="entry name" value="PGM_PMM"/>
    <property type="match status" value="1"/>
</dbReference>
<dbReference type="AlphaFoldDB" id="B9Z3Y7"/>
<dbReference type="CDD" id="cd03089">
    <property type="entry name" value="PMM_PGM"/>
    <property type="match status" value="1"/>
</dbReference>
<evidence type="ECO:0000259" key="9">
    <source>
        <dbReference type="Pfam" id="PF02878"/>
    </source>
</evidence>